<evidence type="ECO:0000313" key="1">
    <source>
        <dbReference type="EMBL" id="AUG53729.1"/>
    </source>
</evidence>
<dbReference type="EMBL" id="CP024199">
    <property type="protein sequence ID" value="AUG53729.1"/>
    <property type="molecule type" value="Genomic_DNA"/>
</dbReference>
<reference evidence="1 2" key="1">
    <citation type="submission" date="2017-10" db="EMBL/GenBank/DDBJ databases">
        <title>Biodiversity and function of Thalassospira species in the particle-attached aromatic-hydrocarbon-degrading consortia from the surface seawater of the China South Sea.</title>
        <authorList>
            <person name="Dong C."/>
            <person name="Liu R."/>
            <person name="Shao Z."/>
        </authorList>
    </citation>
    <scope>NUCLEOTIDE SEQUENCE [LARGE SCALE GENOMIC DNA]</scope>
    <source>
        <strain evidence="1 2">CSC3H3</strain>
    </source>
</reference>
<organism evidence="1 2">
    <name type="scientific">Thalassospira marina</name>
    <dbReference type="NCBI Taxonomy" id="2048283"/>
    <lineage>
        <taxon>Bacteria</taxon>
        <taxon>Pseudomonadati</taxon>
        <taxon>Pseudomonadota</taxon>
        <taxon>Alphaproteobacteria</taxon>
        <taxon>Rhodospirillales</taxon>
        <taxon>Thalassospiraceae</taxon>
        <taxon>Thalassospira</taxon>
    </lineage>
</organism>
<dbReference type="Proteomes" id="UP000233458">
    <property type="component" value="Chromosome"/>
</dbReference>
<accession>A0ABM6QAY5</accession>
<name>A0ABM6QAY5_9PROT</name>
<evidence type="ECO:0000313" key="2">
    <source>
        <dbReference type="Proteomes" id="UP000233458"/>
    </source>
</evidence>
<gene>
    <name evidence="1" type="ORF">CSC3H3_14155</name>
</gene>
<protein>
    <submittedName>
        <fullName evidence="1">Uncharacterized protein</fullName>
    </submittedName>
</protein>
<proteinExistence type="predicted"/>
<keyword evidence="2" id="KW-1185">Reference proteome</keyword>
<sequence>MAFQGLLHFIPSWSLPRLSFPGSGYHGLPACTGSHHKTANILKWRPVQPFEQIDKKCPNQPQLYLN</sequence>